<sequence>MLPVGILNGAGPTGARRRLPRYRLFALIVGICLAVITGSHFCHGSHNQQPSDVQRRSLFDEPLGLNDSLVSLPQELVSRAADAALWARKVASGRGYLLISRAAIWCMMGSDDVVAGTVTLETLLSTGWEEDDELDEMVPASYHMALGRADGLLNTANEVPRGWDHSNIWTGDDGRERNPTTATMGIILNGDDGYIIAGGNFRPAATVNDLPDPPPQWMWPTTKWTDIMAVSWGQYAAGKDLKRVYRSGVIMADTKALMESALLKVNKLPSGDLDDLPQWPGVDFVPGRTPTKMPMTPAVEAFMGLLGSSHAAGPAFLVIQYRAIFGKKRINKIKIWRSEKKPVANMLLYMESL</sequence>
<comment type="caution">
    <text evidence="1">The sequence shown here is derived from an EMBL/GenBank/DDBJ whole genome shotgun (WGS) entry which is preliminary data.</text>
</comment>
<evidence type="ECO:0000313" key="1">
    <source>
        <dbReference type="EMBL" id="KAF9698686.1"/>
    </source>
</evidence>
<dbReference type="Proteomes" id="UP000651452">
    <property type="component" value="Unassembled WGS sequence"/>
</dbReference>
<reference evidence="1" key="2">
    <citation type="submission" date="2020-09" db="EMBL/GenBank/DDBJ databases">
        <title>Reference genome assembly for Australian Ascochyta lentis isolate Al4.</title>
        <authorList>
            <person name="Lee R.C."/>
            <person name="Farfan-Caceres L.M."/>
            <person name="Debler J.W."/>
            <person name="Williams A.H."/>
            <person name="Henares B.M."/>
        </authorList>
    </citation>
    <scope>NUCLEOTIDE SEQUENCE</scope>
    <source>
        <strain evidence="1">Al4</strain>
    </source>
</reference>
<reference evidence="1" key="1">
    <citation type="submission" date="2018-12" db="EMBL/GenBank/DDBJ databases">
        <authorList>
            <person name="Syme R.A."/>
            <person name="Farfan-Caceres L."/>
            <person name="Lichtenzveig J."/>
        </authorList>
    </citation>
    <scope>NUCLEOTIDE SEQUENCE</scope>
    <source>
        <strain evidence="1">Al4</strain>
    </source>
</reference>
<accession>A0A8H7J7V8</accession>
<organism evidence="1 2">
    <name type="scientific">Ascochyta lentis</name>
    <dbReference type="NCBI Taxonomy" id="205686"/>
    <lineage>
        <taxon>Eukaryota</taxon>
        <taxon>Fungi</taxon>
        <taxon>Dikarya</taxon>
        <taxon>Ascomycota</taxon>
        <taxon>Pezizomycotina</taxon>
        <taxon>Dothideomycetes</taxon>
        <taxon>Pleosporomycetidae</taxon>
        <taxon>Pleosporales</taxon>
        <taxon>Pleosporineae</taxon>
        <taxon>Didymellaceae</taxon>
        <taxon>Ascochyta</taxon>
    </lineage>
</organism>
<gene>
    <name evidence="1" type="ORF">EKO04_003347</name>
</gene>
<dbReference type="EMBL" id="RZGK01000005">
    <property type="protein sequence ID" value="KAF9698686.1"/>
    <property type="molecule type" value="Genomic_DNA"/>
</dbReference>
<dbReference type="OrthoDB" id="5337308at2759"/>
<protein>
    <submittedName>
        <fullName evidence="1">Uncharacterized protein</fullName>
    </submittedName>
</protein>
<evidence type="ECO:0000313" key="2">
    <source>
        <dbReference type="Proteomes" id="UP000651452"/>
    </source>
</evidence>
<keyword evidence="2" id="KW-1185">Reference proteome</keyword>
<proteinExistence type="predicted"/>
<name>A0A8H7J7V8_9PLEO</name>
<dbReference type="AlphaFoldDB" id="A0A8H7J7V8"/>